<protein>
    <submittedName>
        <fullName evidence="2">Uncharacterized protein</fullName>
    </submittedName>
</protein>
<reference evidence="2 3" key="1">
    <citation type="journal article" date="2019" name="Int. J. Syst. Evol. Microbiol.">
        <title>The Global Catalogue of Microorganisms (GCM) 10K type strain sequencing project: providing services to taxonomists for standard genome sequencing and annotation.</title>
        <authorList>
            <consortium name="The Broad Institute Genomics Platform"/>
            <consortium name="The Broad Institute Genome Sequencing Center for Infectious Disease"/>
            <person name="Wu L."/>
            <person name="Ma J."/>
        </authorList>
    </citation>
    <scope>NUCLEOTIDE SEQUENCE [LARGE SCALE GENOMIC DNA]</scope>
    <source>
        <strain evidence="2 3">JCM 8201</strain>
    </source>
</reference>
<sequence>MATAEDKKARLKEIEEDIEGLRREFPDRTDDPQDYGDEGAALSQRQELSAQLEVLATERDRLKEELGLD</sequence>
<gene>
    <name evidence="2" type="ORF">GCM10010439_16780</name>
</gene>
<proteinExistence type="predicted"/>
<organism evidence="2 3">
    <name type="scientific">Actinocorallia aurantiaca</name>
    <dbReference type="NCBI Taxonomy" id="46204"/>
    <lineage>
        <taxon>Bacteria</taxon>
        <taxon>Bacillati</taxon>
        <taxon>Actinomycetota</taxon>
        <taxon>Actinomycetes</taxon>
        <taxon>Streptosporangiales</taxon>
        <taxon>Thermomonosporaceae</taxon>
        <taxon>Actinocorallia</taxon>
    </lineage>
</organism>
<dbReference type="Proteomes" id="UP001501842">
    <property type="component" value="Unassembled WGS sequence"/>
</dbReference>
<comment type="caution">
    <text evidence="2">The sequence shown here is derived from an EMBL/GenBank/DDBJ whole genome shotgun (WGS) entry which is preliminary data.</text>
</comment>
<keyword evidence="3" id="KW-1185">Reference proteome</keyword>
<feature type="region of interest" description="Disordered" evidence="1">
    <location>
        <begin position="18"/>
        <end position="44"/>
    </location>
</feature>
<accession>A0ABN3U1I4</accession>
<feature type="compositionally biased region" description="Basic and acidic residues" evidence="1">
    <location>
        <begin position="18"/>
        <end position="31"/>
    </location>
</feature>
<evidence type="ECO:0000313" key="3">
    <source>
        <dbReference type="Proteomes" id="UP001501842"/>
    </source>
</evidence>
<dbReference type="RefSeq" id="WP_344449657.1">
    <property type="nucleotide sequence ID" value="NZ_BAAATZ010000006.1"/>
</dbReference>
<evidence type="ECO:0000313" key="2">
    <source>
        <dbReference type="EMBL" id="GAA2722909.1"/>
    </source>
</evidence>
<dbReference type="EMBL" id="BAAATZ010000006">
    <property type="protein sequence ID" value="GAA2722909.1"/>
    <property type="molecule type" value="Genomic_DNA"/>
</dbReference>
<evidence type="ECO:0000256" key="1">
    <source>
        <dbReference type="SAM" id="MobiDB-lite"/>
    </source>
</evidence>
<name>A0ABN3U1I4_9ACTN</name>